<protein>
    <submittedName>
        <fullName evidence="1">Uncharacterized protein</fullName>
    </submittedName>
</protein>
<organism evidence="1 2">
    <name type="scientific">Candida parapsilosis</name>
    <name type="common">Yeast</name>
    <dbReference type="NCBI Taxonomy" id="5480"/>
    <lineage>
        <taxon>Eukaryota</taxon>
        <taxon>Fungi</taxon>
        <taxon>Dikarya</taxon>
        <taxon>Ascomycota</taxon>
        <taxon>Saccharomycotina</taxon>
        <taxon>Pichiomycetes</taxon>
        <taxon>Debaryomycetaceae</taxon>
        <taxon>Candida/Lodderomyces clade</taxon>
        <taxon>Candida</taxon>
    </lineage>
</organism>
<dbReference type="AlphaFoldDB" id="A0A8X7NEW8"/>
<name>A0A8X7NEW8_CANPA</name>
<sequence>MTEDIPELKFDCGPQGNLTTSVYNETIIKAIYVCGRYKERYGQSQKNGTSNGRNKAINFKGLIVLMVIMLLEVVQAISDVDNVGLQLIDLPDVDGNVYNVTQSDVVDDYFLSRLAGENITAIIDTYTGRYYEVVDTDQAQVEEVNSNSSNIEKRCQIMGPQVSTVREWQTAQSGTWWSPWYPVSCCHYCDKGPSSCSINLGYSFTYGWSVTGGVTLAQLQVSTSFTLTRSYTKDSSFTCNWNGGSGPAQIWYQQQVYWADMQKRDRIFSPGCMQVLPWSKYYRSNVPIKDSYHVGCSVGWGNINCEVSQKCVPNH</sequence>
<evidence type="ECO:0000313" key="2">
    <source>
        <dbReference type="Proteomes" id="UP000590412"/>
    </source>
</evidence>
<reference evidence="1" key="1">
    <citation type="submission" date="2020-03" db="EMBL/GenBank/DDBJ databases">
        <title>FDA dAtabase for Regulatory Grade micrObial Sequences (FDA-ARGOS): Supporting development and validation of Infectious Disease Dx tests.</title>
        <authorList>
            <person name="Campos J."/>
            <person name="Goldberg B."/>
            <person name="Tallon L."/>
            <person name="Sadzewicz L."/>
            <person name="Vavikolanu K."/>
            <person name="Mehta A."/>
            <person name="Aluvathingal J."/>
            <person name="Nadendla S."/>
            <person name="Nandy P."/>
            <person name="Geyer C."/>
            <person name="Yan Y."/>
            <person name="Sichtig H."/>
        </authorList>
    </citation>
    <scope>NUCLEOTIDE SEQUENCE [LARGE SCALE GENOMIC DNA]</scope>
    <source>
        <strain evidence="1">FDAARGOS_652</strain>
    </source>
</reference>
<evidence type="ECO:0000313" key="1">
    <source>
        <dbReference type="EMBL" id="KAF6042978.1"/>
    </source>
</evidence>
<proteinExistence type="predicted"/>
<comment type="caution">
    <text evidence="1">The sequence shown here is derived from an EMBL/GenBank/DDBJ whole genome shotgun (WGS) entry which is preliminary data.</text>
</comment>
<gene>
    <name evidence="1" type="ORF">FOB60_005732</name>
</gene>
<accession>A0A8X7NEW8</accession>
<dbReference type="Proteomes" id="UP000590412">
    <property type="component" value="Unassembled WGS sequence"/>
</dbReference>
<dbReference type="EMBL" id="JABWAB010000013">
    <property type="protein sequence ID" value="KAF6042978.1"/>
    <property type="molecule type" value="Genomic_DNA"/>
</dbReference>